<dbReference type="GO" id="GO:0016020">
    <property type="term" value="C:membrane"/>
    <property type="evidence" value="ECO:0007669"/>
    <property type="project" value="UniProtKB-SubCell"/>
</dbReference>
<feature type="transmembrane region" description="Helical" evidence="6">
    <location>
        <begin position="238"/>
        <end position="258"/>
    </location>
</feature>
<evidence type="ECO:0000256" key="5">
    <source>
        <dbReference type="ARBA" id="ARBA00023136"/>
    </source>
</evidence>
<feature type="transmembrane region" description="Helical" evidence="6">
    <location>
        <begin position="101"/>
        <end position="119"/>
    </location>
</feature>
<dbReference type="Pfam" id="PF03348">
    <property type="entry name" value="Serinc"/>
    <property type="match status" value="2"/>
</dbReference>
<feature type="chain" id="PRO_5029772069" description="Serine incorporator" evidence="7">
    <location>
        <begin position="18"/>
        <end position="432"/>
    </location>
</feature>
<comment type="subcellular location">
    <subcellularLocation>
        <location evidence="1">Membrane</location>
        <topology evidence="1">Multi-pass membrane protein</topology>
    </subcellularLocation>
</comment>
<feature type="transmembrane region" description="Helical" evidence="6">
    <location>
        <begin position="40"/>
        <end position="57"/>
    </location>
</feature>
<feature type="transmembrane region" description="Helical" evidence="6">
    <location>
        <begin position="270"/>
        <end position="288"/>
    </location>
</feature>
<keyword evidence="7" id="KW-0732">Signal</keyword>
<comment type="similarity">
    <text evidence="2">Belongs to the TDE1 family.</text>
</comment>
<evidence type="ECO:0000313" key="8">
    <source>
        <dbReference type="EnsemblMetazoa" id="CLYHEMP018253.1"/>
    </source>
</evidence>
<reference evidence="8" key="1">
    <citation type="submission" date="2021-01" db="UniProtKB">
        <authorList>
            <consortium name="EnsemblMetazoa"/>
        </authorList>
    </citation>
    <scope>IDENTIFICATION</scope>
</reference>
<dbReference type="EnsemblMetazoa" id="CLYHEMT018253.1">
    <property type="protein sequence ID" value="CLYHEMP018253.1"/>
    <property type="gene ID" value="CLYHEMG018253"/>
</dbReference>
<feature type="transmembrane region" description="Helical" evidence="6">
    <location>
        <begin position="355"/>
        <end position="376"/>
    </location>
</feature>
<feature type="transmembrane region" description="Helical" evidence="6">
    <location>
        <begin position="159"/>
        <end position="180"/>
    </location>
</feature>
<feature type="transmembrane region" description="Helical" evidence="6">
    <location>
        <begin position="131"/>
        <end position="152"/>
    </location>
</feature>
<keyword evidence="9" id="KW-1185">Reference proteome</keyword>
<feature type="transmembrane region" description="Helical" evidence="6">
    <location>
        <begin position="200"/>
        <end position="226"/>
    </location>
</feature>
<evidence type="ECO:0008006" key="10">
    <source>
        <dbReference type="Google" id="ProtNLM"/>
    </source>
</evidence>
<name>A0A7M5X6L8_9CNID</name>
<dbReference type="GeneID" id="136819898"/>
<evidence type="ECO:0000256" key="4">
    <source>
        <dbReference type="ARBA" id="ARBA00022989"/>
    </source>
</evidence>
<evidence type="ECO:0000256" key="6">
    <source>
        <dbReference type="SAM" id="Phobius"/>
    </source>
</evidence>
<dbReference type="RefSeq" id="XP_066932243.1">
    <property type="nucleotide sequence ID" value="XM_067076142.1"/>
</dbReference>
<dbReference type="AlphaFoldDB" id="A0A7M5X6L8"/>
<evidence type="ECO:0000256" key="3">
    <source>
        <dbReference type="ARBA" id="ARBA00022692"/>
    </source>
</evidence>
<dbReference type="PANTHER" id="PTHR10383">
    <property type="entry name" value="SERINE INCORPORATOR"/>
    <property type="match status" value="1"/>
</dbReference>
<evidence type="ECO:0000313" key="9">
    <source>
        <dbReference type="Proteomes" id="UP000594262"/>
    </source>
</evidence>
<dbReference type="InterPro" id="IPR005016">
    <property type="entry name" value="TDE1/TMS"/>
</dbReference>
<keyword evidence="4 6" id="KW-1133">Transmembrane helix</keyword>
<evidence type="ECO:0000256" key="2">
    <source>
        <dbReference type="ARBA" id="ARBA00006665"/>
    </source>
</evidence>
<dbReference type="OrthoDB" id="5963193at2759"/>
<keyword evidence="3 6" id="KW-0812">Transmembrane</keyword>
<feature type="transmembrane region" description="Helical" evidence="6">
    <location>
        <begin position="397"/>
        <end position="420"/>
    </location>
</feature>
<feature type="transmembrane region" description="Helical" evidence="6">
    <location>
        <begin position="300"/>
        <end position="324"/>
    </location>
</feature>
<accession>A0A7M5X6L8</accession>
<evidence type="ECO:0000256" key="7">
    <source>
        <dbReference type="SAM" id="SignalP"/>
    </source>
</evidence>
<sequence>MGCVLGVCAAQAACCCASSACSLCCACCPSSVSSVMTRLMYLFLIIVGILLSSIFLIPSVKEALAKKPPDDIPFISQKSYCQYITNADCADVMGFESVYRVWFAFIMFFLLMMILTVGVKSSKDCRGSLQNGFWFFKLLIIAGIMVGAFFIPRGDFETAWLYIGLIGGVLFIFIQVVYLIDFAHSWTESWQDNAEDNKCYAFGFLFCSFIMYGFSIAGVVSMYYYFTQSDGCHLNKALISINLILCVIVSIIAVLPAIQEANPRSGLLQAGMVTLYVTYLTFSAVSNVPTSTCPKGIETIPGGGTSMMVVGIVIAVLTIFVVSLKSSADGMGTPITDEEAPVQKVSDDEEEGVQYNYGVFHVLCLLASLYIMMVMTNWLKPETVGNGYSFQPNLASVWVQIVSSWLCLVLYVWTLIAPIACPDRQFSWSSNE</sequence>
<dbReference type="Proteomes" id="UP000594262">
    <property type="component" value="Unplaced"/>
</dbReference>
<keyword evidence="5 6" id="KW-0472">Membrane</keyword>
<feature type="signal peptide" evidence="7">
    <location>
        <begin position="1"/>
        <end position="17"/>
    </location>
</feature>
<dbReference type="PANTHER" id="PTHR10383:SF48">
    <property type="entry name" value="SERINE INCORPORATOR 1-LIKE"/>
    <property type="match status" value="1"/>
</dbReference>
<evidence type="ECO:0000256" key="1">
    <source>
        <dbReference type="ARBA" id="ARBA00004141"/>
    </source>
</evidence>
<organism evidence="8 9">
    <name type="scientific">Clytia hemisphaerica</name>
    <dbReference type="NCBI Taxonomy" id="252671"/>
    <lineage>
        <taxon>Eukaryota</taxon>
        <taxon>Metazoa</taxon>
        <taxon>Cnidaria</taxon>
        <taxon>Hydrozoa</taxon>
        <taxon>Hydroidolina</taxon>
        <taxon>Leptothecata</taxon>
        <taxon>Obeliida</taxon>
        <taxon>Clytiidae</taxon>
        <taxon>Clytia</taxon>
    </lineage>
</organism>
<protein>
    <recommendedName>
        <fullName evidence="10">Serine incorporator</fullName>
    </recommendedName>
</protein>
<proteinExistence type="inferred from homology"/>